<reference evidence="1 2" key="1">
    <citation type="journal article" date="2019" name="Genome Biol. Evol.">
        <title>Insights into the evolution of the New World diploid cottons (Gossypium, subgenus Houzingenia) based on genome sequencing.</title>
        <authorList>
            <person name="Grover C.E."/>
            <person name="Arick M.A. 2nd"/>
            <person name="Thrash A."/>
            <person name="Conover J.L."/>
            <person name="Sanders W.S."/>
            <person name="Peterson D.G."/>
            <person name="Frelichowski J.E."/>
            <person name="Scheffler J.A."/>
            <person name="Scheffler B.E."/>
            <person name="Wendel J.F."/>
        </authorList>
    </citation>
    <scope>NUCLEOTIDE SEQUENCE [LARGE SCALE GENOMIC DNA]</scope>
    <source>
        <strain evidence="1">8</strain>
        <tissue evidence="1">Leaf</tissue>
    </source>
</reference>
<evidence type="ECO:0000313" key="1">
    <source>
        <dbReference type="EMBL" id="MBA0598518.1"/>
    </source>
</evidence>
<sequence length="17" mass="1857">MSRKLASMTPTLCPSCM</sequence>
<dbReference type="EMBL" id="JABEZZ010000010">
    <property type="protein sequence ID" value="MBA0598518.1"/>
    <property type="molecule type" value="Genomic_DNA"/>
</dbReference>
<comment type="caution">
    <text evidence="1">The sequence shown here is derived from an EMBL/GenBank/DDBJ whole genome shotgun (WGS) entry which is preliminary data.</text>
</comment>
<protein>
    <submittedName>
        <fullName evidence="1">Uncharacterized protein</fullName>
    </submittedName>
</protein>
<evidence type="ECO:0000313" key="2">
    <source>
        <dbReference type="Proteomes" id="UP000593578"/>
    </source>
</evidence>
<accession>A0A7J8QAP4</accession>
<gene>
    <name evidence="1" type="ORF">Gorai_008276</name>
</gene>
<name>A0A7J8QAP4_GOSRA</name>
<dbReference type="AlphaFoldDB" id="A0A7J8QAP4"/>
<organism evidence="1 2">
    <name type="scientific">Gossypium raimondii</name>
    <name type="common">Peruvian cotton</name>
    <name type="synonym">Gossypium klotzschianum subsp. raimondii</name>
    <dbReference type="NCBI Taxonomy" id="29730"/>
    <lineage>
        <taxon>Eukaryota</taxon>
        <taxon>Viridiplantae</taxon>
        <taxon>Streptophyta</taxon>
        <taxon>Embryophyta</taxon>
        <taxon>Tracheophyta</taxon>
        <taxon>Spermatophyta</taxon>
        <taxon>Magnoliopsida</taxon>
        <taxon>eudicotyledons</taxon>
        <taxon>Gunneridae</taxon>
        <taxon>Pentapetalae</taxon>
        <taxon>rosids</taxon>
        <taxon>malvids</taxon>
        <taxon>Malvales</taxon>
        <taxon>Malvaceae</taxon>
        <taxon>Malvoideae</taxon>
        <taxon>Gossypium</taxon>
    </lineage>
</organism>
<proteinExistence type="predicted"/>
<dbReference type="Proteomes" id="UP000593578">
    <property type="component" value="Unassembled WGS sequence"/>
</dbReference>